<dbReference type="Proteomes" id="UP000215214">
    <property type="component" value="Chromosome TJEJU"/>
</dbReference>
<reference evidence="5 6" key="1">
    <citation type="submission" date="2017-07" db="EMBL/GenBank/DDBJ databases">
        <authorList>
            <person name="Sun Z.S."/>
            <person name="Albrecht U."/>
            <person name="Echele G."/>
            <person name="Lee C.C."/>
        </authorList>
    </citation>
    <scope>NUCLEOTIDE SEQUENCE [LARGE SCALE GENOMIC DNA]</scope>
    <source>
        <strain evidence="6">type strain: KCTC 22618</strain>
    </source>
</reference>
<accession>A0A238U3V4</accession>
<dbReference type="GO" id="GO:0004609">
    <property type="term" value="F:phosphatidylserine decarboxylase activity"/>
    <property type="evidence" value="ECO:0007669"/>
    <property type="project" value="InterPro"/>
</dbReference>
<dbReference type="KEGG" id="tje:TJEJU_0080"/>
<evidence type="ECO:0000313" key="6">
    <source>
        <dbReference type="Proteomes" id="UP000215214"/>
    </source>
</evidence>
<organism evidence="5 6">
    <name type="scientific">Tenacibaculum jejuense</name>
    <dbReference type="NCBI Taxonomy" id="584609"/>
    <lineage>
        <taxon>Bacteria</taxon>
        <taxon>Pseudomonadati</taxon>
        <taxon>Bacteroidota</taxon>
        <taxon>Flavobacteriia</taxon>
        <taxon>Flavobacteriales</taxon>
        <taxon>Flavobacteriaceae</taxon>
        <taxon>Tenacibaculum</taxon>
    </lineage>
</organism>
<proteinExistence type="predicted"/>
<gene>
    <name evidence="5" type="ORF">TJEJU_0080</name>
</gene>
<evidence type="ECO:0000256" key="3">
    <source>
        <dbReference type="ARBA" id="ARBA00023239"/>
    </source>
</evidence>
<dbReference type="EMBL" id="LT899436">
    <property type="protein sequence ID" value="SNR13889.1"/>
    <property type="molecule type" value="Genomic_DNA"/>
</dbReference>
<dbReference type="PANTHER" id="PTHR10067:SF13">
    <property type="entry name" value="PHOSPHATIDYLSERINE DECARBOXYLASE"/>
    <property type="match status" value="1"/>
</dbReference>
<name>A0A238U3V4_9FLAO</name>
<evidence type="ECO:0000313" key="5">
    <source>
        <dbReference type="EMBL" id="SNR13889.1"/>
    </source>
</evidence>
<evidence type="ECO:0000256" key="4">
    <source>
        <dbReference type="ARBA" id="ARBA00023317"/>
    </source>
</evidence>
<dbReference type="GO" id="GO:0008654">
    <property type="term" value="P:phospholipid biosynthetic process"/>
    <property type="evidence" value="ECO:0007669"/>
    <property type="project" value="InterPro"/>
</dbReference>
<keyword evidence="1" id="KW-0210">Decarboxylase</keyword>
<evidence type="ECO:0000256" key="1">
    <source>
        <dbReference type="ARBA" id="ARBA00022793"/>
    </source>
</evidence>
<protein>
    <submittedName>
        <fullName evidence="5">Putative phosphatidylserine decarboxylase</fullName>
    </submittedName>
</protein>
<dbReference type="InterPro" id="IPR003817">
    <property type="entry name" value="PS_Dcarbxylase"/>
</dbReference>
<dbReference type="AlphaFoldDB" id="A0A238U3V4"/>
<keyword evidence="6" id="KW-1185">Reference proteome</keyword>
<keyword evidence="4" id="KW-0670">Pyruvate</keyword>
<dbReference type="OrthoDB" id="9802030at2"/>
<evidence type="ECO:0000256" key="2">
    <source>
        <dbReference type="ARBA" id="ARBA00023145"/>
    </source>
</evidence>
<keyword evidence="3" id="KW-0456">Lyase</keyword>
<dbReference type="PANTHER" id="PTHR10067">
    <property type="entry name" value="PHOSPHATIDYLSERINE DECARBOXYLASE"/>
    <property type="match status" value="1"/>
</dbReference>
<dbReference type="RefSeq" id="WP_095068762.1">
    <property type="nucleotide sequence ID" value="NZ_LT899436.1"/>
</dbReference>
<sequence length="433" mass="49052">METQTQKTVVVPIGTHEHAPVVAKLKQILSEDVRMTAALEASLLVASTEAKEKLNSDLYHAIDNVFQGNGWPTTVEAYLDYLDLYVRLVPNESNDPNYPNAWKSNDQKNGYNQKVYDLLCQSYWLIDQKVPGTELTMQSFEKFANWLVDFAQAWGNFLDTEASLTKESLQSFKYDTMYNFPLYAKNEKTWKTFNEFFYREFNDADPETGISPLRPITAPNDNTVITSPADCTYKQFYPIDNNGNVLDEKGVETKVSLKGTHTIGTVDQLLEFSKYSDDFYGGTFVHYFLSPFDYHRFHTPVSGEILEIIPVQGQVFLNVELQENGQWDAPDGAEDGYEFNQARGIVIMDAGPEVGKVAILPIGMCQVSGVDMYTELQGKTVVKGQEFGKFRFGGSDIIMLFQKPPADIYMYKNDPGHNPIHFQYGQASVLFNK</sequence>
<keyword evidence="2" id="KW-0865">Zymogen</keyword>
<dbReference type="Pfam" id="PF02666">
    <property type="entry name" value="PS_Dcarbxylase"/>
    <property type="match status" value="1"/>
</dbReference>